<evidence type="ECO:0000313" key="5">
    <source>
        <dbReference type="Proteomes" id="UP000816034"/>
    </source>
</evidence>
<dbReference type="EMBL" id="PYSW02000003">
    <property type="protein sequence ID" value="KAG2393220.1"/>
    <property type="molecule type" value="Genomic_DNA"/>
</dbReference>
<feature type="compositionally biased region" description="Polar residues" evidence="1">
    <location>
        <begin position="535"/>
        <end position="555"/>
    </location>
</feature>
<dbReference type="PANTHER" id="PTHR12957">
    <property type="entry name" value="DEAD/H BOX POLYPEPTIDE 26/DICE1-RELATED"/>
    <property type="match status" value="1"/>
</dbReference>
<evidence type="ECO:0000259" key="2">
    <source>
        <dbReference type="Pfam" id="PF13519"/>
    </source>
</evidence>
<dbReference type="PANTHER" id="PTHR12957:SF2">
    <property type="entry name" value="INTEGRATOR COMPLEX SUBUNIT 6"/>
    <property type="match status" value="1"/>
</dbReference>
<proteinExistence type="predicted"/>
<feature type="domain" description="Integrator complex subunit 6-like beta-barrel" evidence="3">
    <location>
        <begin position="311"/>
        <end position="449"/>
    </location>
</feature>
<feature type="compositionally biased region" description="Polar residues" evidence="1">
    <location>
        <begin position="824"/>
        <end position="837"/>
    </location>
</feature>
<name>A0AA88KXG4_NAELO</name>
<organism evidence="4 5">
    <name type="scientific">Naegleria lovaniensis</name>
    <name type="common">Amoeba</name>
    <dbReference type="NCBI Taxonomy" id="51637"/>
    <lineage>
        <taxon>Eukaryota</taxon>
        <taxon>Discoba</taxon>
        <taxon>Heterolobosea</taxon>
        <taxon>Tetramitia</taxon>
        <taxon>Eutetramitia</taxon>
        <taxon>Vahlkampfiidae</taxon>
        <taxon>Naegleria</taxon>
    </lineage>
</organism>
<accession>A0AA88KXG4</accession>
<dbReference type="GeneID" id="68102251"/>
<feature type="compositionally biased region" description="Low complexity" evidence="1">
    <location>
        <begin position="807"/>
        <end position="820"/>
    </location>
</feature>
<reference evidence="4 5" key="1">
    <citation type="journal article" date="2018" name="BMC Genomics">
        <title>The genome of Naegleria lovaniensis, the basis for a comparative approach to unravel pathogenicity factors of the human pathogenic amoeba N. fowleri.</title>
        <authorList>
            <person name="Liechti N."/>
            <person name="Schurch N."/>
            <person name="Bruggmann R."/>
            <person name="Wittwer M."/>
        </authorList>
    </citation>
    <scope>NUCLEOTIDE SEQUENCE [LARGE SCALE GENOMIC DNA]</scope>
    <source>
        <strain evidence="4 5">ATCC 30569</strain>
    </source>
</reference>
<dbReference type="GO" id="GO:0032039">
    <property type="term" value="C:integrator complex"/>
    <property type="evidence" value="ECO:0007669"/>
    <property type="project" value="TreeGrafter"/>
</dbReference>
<dbReference type="Gene3D" id="3.40.50.410">
    <property type="entry name" value="von Willebrand factor, type A domain"/>
    <property type="match status" value="1"/>
</dbReference>
<feature type="region of interest" description="Disordered" evidence="1">
    <location>
        <begin position="211"/>
        <end position="241"/>
    </location>
</feature>
<dbReference type="SUPFAM" id="SSF53300">
    <property type="entry name" value="vWA-like"/>
    <property type="match status" value="1"/>
</dbReference>
<dbReference type="InterPro" id="IPR002035">
    <property type="entry name" value="VWF_A"/>
</dbReference>
<dbReference type="InterPro" id="IPR051113">
    <property type="entry name" value="Integrator_subunit6"/>
</dbReference>
<dbReference type="Pfam" id="PF25462">
    <property type="entry name" value="Beta-barrel_INTS6"/>
    <property type="match status" value="1"/>
</dbReference>
<dbReference type="Proteomes" id="UP000816034">
    <property type="component" value="Unassembled WGS sequence"/>
</dbReference>
<dbReference type="CDD" id="cd00198">
    <property type="entry name" value="vWFA"/>
    <property type="match status" value="1"/>
</dbReference>
<dbReference type="AlphaFoldDB" id="A0AA88KXG4"/>
<evidence type="ECO:0000313" key="4">
    <source>
        <dbReference type="EMBL" id="KAG2393220.1"/>
    </source>
</evidence>
<dbReference type="GO" id="GO:0034472">
    <property type="term" value="P:snRNA 3'-end processing"/>
    <property type="evidence" value="ECO:0007669"/>
    <property type="project" value="TreeGrafter"/>
</dbReference>
<feature type="domain" description="VWFA" evidence="2">
    <location>
        <begin position="3"/>
        <end position="132"/>
    </location>
</feature>
<feature type="region of interest" description="Disordered" evidence="1">
    <location>
        <begin position="807"/>
        <end position="837"/>
    </location>
</feature>
<protein>
    <recommendedName>
        <fullName evidence="6">VWFA domain-containing protein</fullName>
    </recommendedName>
</protein>
<feature type="region of interest" description="Disordered" evidence="1">
    <location>
        <begin position="524"/>
        <end position="555"/>
    </location>
</feature>
<evidence type="ECO:0000259" key="3">
    <source>
        <dbReference type="Pfam" id="PF25462"/>
    </source>
</evidence>
<dbReference type="Pfam" id="PF13519">
    <property type="entry name" value="VWA_2"/>
    <property type="match status" value="1"/>
</dbReference>
<dbReference type="RefSeq" id="XP_044555114.1">
    <property type="nucleotide sequence ID" value="XM_044700023.1"/>
</dbReference>
<evidence type="ECO:0008006" key="6">
    <source>
        <dbReference type="Google" id="ProtNLM"/>
    </source>
</evidence>
<comment type="caution">
    <text evidence="4">The sequence shown here is derived from an EMBL/GenBank/DDBJ whole genome shotgun (WGS) entry which is preliminary data.</text>
</comment>
<sequence>MNILFLMDTSSSMNQLTTNGMKLIDIAKYCVEHFIKTRQKHLHQHQKKDNYLLVTSGQKVVVGWKDSADSSIFLQRLKSLKANDLTEIGPSLKKCFDVLNQYRLQKSVDHYGMGRYASAAENSAIILITDGERLTHSYNPYLSAADQRQVAIDSKTSFDVNKLTLPNPHTYSTKLTEEPFRWDQRVFSIILQFQAVGTTLTTISPSASIQPSALNQQQQQDKQQNPLTAGQTPTITDNPIAPISEVTGGLSRTFSNMTALLKFMEDLSAVQLARPSVIVNFEIVKTLSLKQLSLFPPSNNEGLGKTLLQLLSQPQPNKETFWPIPENYLPSANMTELPTRRAQPSISLLYTEKNDILWTMAFNKFPIYDIFDINVNSPIGKYVIQHSSREGCYKAFVTNSTPSNYGFGESFGFLKRITIPLPTGDYENKIHFYLLPYNYMRLFYLMNEYVNTHKSQPSSAWIQQFHKFVQNLPPYYIKPLKIAMNKWFNGSFNHFPDVPSELPISLQTYYKQLVEEEKRFNKELDAENENAGGTPFSSSTDVEFTDATSGAAQRDTSVATSNKKLIIRNPFDIDRSNLLKQFKTMSSHLFNMELHEMEDEIDKSKSLDEHLRQLSKEEIIKHSIPVSQMGNFDKVLTSKETLRDPFDTQKQKQLTFGSPYQKKKVKKMRSILIHAPLLLDKLVDESEMDIQRKEEEELNEREAQTPIIIDGSSLKPESDIVPPLARTDTIPNDEITTPSEQVEAMLSFTPEKENKVAEEAISNGGIVSGEDESLLPTPVMENTFTSAYSMDTDTFLTLNKSPPNVTSASSSTVAGAGKAANFRPPSTTRKTKVNPQKEQAQILIDSFQGATEALKLISQSNDHLLNAIVVRSLQVDQIDGKRRQQLDNIRASVKKRKRGQRKDNEDTMMLEEREIVTEVKKVHFPNKETKIAFIKEIICMAAQFKKLKLAQMLTEELAPQMVVNNNSSTL</sequence>
<feature type="compositionally biased region" description="Polar residues" evidence="1">
    <location>
        <begin position="225"/>
        <end position="237"/>
    </location>
</feature>
<dbReference type="InterPro" id="IPR036465">
    <property type="entry name" value="vWFA_dom_sf"/>
</dbReference>
<gene>
    <name evidence="4" type="ORF">C9374_009797</name>
</gene>
<keyword evidence="5" id="KW-1185">Reference proteome</keyword>
<dbReference type="InterPro" id="IPR057413">
    <property type="entry name" value="Beta-barrel_INTS6"/>
</dbReference>
<evidence type="ECO:0000256" key="1">
    <source>
        <dbReference type="SAM" id="MobiDB-lite"/>
    </source>
</evidence>